<evidence type="ECO:0000313" key="1">
    <source>
        <dbReference type="EMBL" id="KAE9972099.1"/>
    </source>
</evidence>
<organism evidence="2 4">
    <name type="scientific">Venturia inaequalis</name>
    <name type="common">Apple scab fungus</name>
    <dbReference type="NCBI Taxonomy" id="5025"/>
    <lineage>
        <taxon>Eukaryota</taxon>
        <taxon>Fungi</taxon>
        <taxon>Dikarya</taxon>
        <taxon>Ascomycota</taxon>
        <taxon>Pezizomycotina</taxon>
        <taxon>Dothideomycetes</taxon>
        <taxon>Pleosporomycetidae</taxon>
        <taxon>Venturiales</taxon>
        <taxon>Venturiaceae</taxon>
        <taxon>Venturia</taxon>
    </lineage>
</organism>
<dbReference type="Proteomes" id="UP000447873">
    <property type="component" value="Unassembled WGS sequence"/>
</dbReference>
<evidence type="ECO:0000313" key="2">
    <source>
        <dbReference type="EMBL" id="KAE9973662.1"/>
    </source>
</evidence>
<dbReference type="EMBL" id="WNWR01000178">
    <property type="protein sequence ID" value="KAE9989597.1"/>
    <property type="molecule type" value="Genomic_DNA"/>
</dbReference>
<dbReference type="AlphaFoldDB" id="A0A8H3YXV1"/>
<protein>
    <submittedName>
        <fullName evidence="2">Uncharacterized protein</fullName>
    </submittedName>
</protein>
<dbReference type="EMBL" id="WNWQ01000274">
    <property type="protein sequence ID" value="KAE9972099.1"/>
    <property type="molecule type" value="Genomic_DNA"/>
</dbReference>
<dbReference type="OrthoDB" id="2151982at2759"/>
<evidence type="ECO:0000313" key="3">
    <source>
        <dbReference type="EMBL" id="KAE9989597.1"/>
    </source>
</evidence>
<proteinExistence type="predicted"/>
<reference evidence="2 4" key="1">
    <citation type="submission" date="2018-12" db="EMBL/GenBank/DDBJ databases">
        <title>Venturia inaequalis Genome Resource.</title>
        <authorList>
            <person name="Lichtner F.J."/>
        </authorList>
    </citation>
    <scope>NUCLEOTIDE SEQUENCE [LARGE SCALE GENOMIC DNA]</scope>
    <source>
        <strain evidence="2 4">120213</strain>
        <strain evidence="1">Bline_iso_100314</strain>
        <strain evidence="3 5">DMI_063113</strain>
    </source>
</reference>
<evidence type="ECO:0000313" key="5">
    <source>
        <dbReference type="Proteomes" id="UP000490939"/>
    </source>
</evidence>
<dbReference type="EMBL" id="WNWS01000237">
    <property type="protein sequence ID" value="KAE9973662.1"/>
    <property type="molecule type" value="Genomic_DNA"/>
</dbReference>
<accession>A0A8H3YXV1</accession>
<sequence>MPPNLQGMATLPEISDVPRHYPDCCLSLSTNLIQQIRQLQSPASTLISIGSGSGLLEALIQQQIPQIRTLGLEVSDSVNKYLAPENAIVVKGTWDIYDKSSEDDTWLFVYPRSPRLVSGYLELSKVPNTVIWLGPRKDWEDFRAPFLAFGKFKIEEIEDAGLASYEAMFVMRQGNVNSSIDGSTAFSTLQVDEI</sequence>
<name>A0A8H3YXV1_VENIN</name>
<keyword evidence="5" id="KW-1185">Reference proteome</keyword>
<dbReference type="Proteomes" id="UP000490939">
    <property type="component" value="Unassembled WGS sequence"/>
</dbReference>
<comment type="caution">
    <text evidence="2">The sequence shown here is derived from an EMBL/GenBank/DDBJ whole genome shotgun (WGS) entry which is preliminary data.</text>
</comment>
<gene>
    <name evidence="1" type="ORF">BLS_004190</name>
    <name evidence="3" type="ORF">EG327_002474</name>
    <name evidence="2" type="ORF">EG328_004273</name>
</gene>
<evidence type="ECO:0000313" key="4">
    <source>
        <dbReference type="Proteomes" id="UP000447873"/>
    </source>
</evidence>
<dbReference type="Proteomes" id="UP000433883">
    <property type="component" value="Unassembled WGS sequence"/>
</dbReference>